<dbReference type="EMBL" id="NDYE01000018">
    <property type="protein sequence ID" value="OXZ31341.1"/>
    <property type="molecule type" value="Genomic_DNA"/>
</dbReference>
<dbReference type="InterPro" id="IPR003646">
    <property type="entry name" value="SH3-like_bac-type"/>
</dbReference>
<dbReference type="SMART" id="SM00287">
    <property type="entry name" value="SH3b"/>
    <property type="match status" value="1"/>
</dbReference>
<evidence type="ECO:0000313" key="3">
    <source>
        <dbReference type="EMBL" id="OXZ31341.1"/>
    </source>
</evidence>
<feature type="compositionally biased region" description="Basic and acidic residues" evidence="1">
    <location>
        <begin position="43"/>
        <end position="77"/>
    </location>
</feature>
<reference evidence="4" key="1">
    <citation type="submission" date="2017-04" db="EMBL/GenBank/DDBJ databases">
        <title>Finegoldia magna isolated from orthopedic joint implant-associated infections.</title>
        <authorList>
            <person name="Bjorklund S."/>
            <person name="Bruggemann H."/>
            <person name="Jensen A."/>
            <person name="Hellmark B."/>
            <person name="Soderquist B."/>
        </authorList>
    </citation>
    <scope>NUCLEOTIDE SEQUENCE [LARGE SCALE GENOMIC DNA]</scope>
    <source>
        <strain evidence="4">12T273</strain>
    </source>
</reference>
<accession>A0A233VG18</accession>
<evidence type="ECO:0000313" key="4">
    <source>
        <dbReference type="Proteomes" id="UP000215546"/>
    </source>
</evidence>
<dbReference type="AlphaFoldDB" id="A0A233VG18"/>
<dbReference type="Pfam" id="PF08239">
    <property type="entry name" value="SH3_3"/>
    <property type="match status" value="1"/>
</dbReference>
<feature type="domain" description="SH3b" evidence="2">
    <location>
        <begin position="75"/>
        <end position="140"/>
    </location>
</feature>
<feature type="compositionally biased region" description="Polar residues" evidence="1">
    <location>
        <begin position="79"/>
        <end position="94"/>
    </location>
</feature>
<evidence type="ECO:0000256" key="1">
    <source>
        <dbReference type="SAM" id="MobiDB-lite"/>
    </source>
</evidence>
<dbReference type="PROSITE" id="PS51781">
    <property type="entry name" value="SH3B"/>
    <property type="match status" value="1"/>
</dbReference>
<sequence>MKRLIPIAILVLVLTTGCLRKPEHYESMRNTETAESVENESTEQTKPEDSKPEQPAEKPSEENTDSNKPEESTEKKTMKVTTDVLNMRSEASTNSDIVTKLKKNDELKVIEETKNDDGTTWVKVDFNGQVGFVSKEFLGE</sequence>
<comment type="caution">
    <text evidence="3">The sequence shown here is derived from an EMBL/GenBank/DDBJ whole genome shotgun (WGS) entry which is preliminary data.</text>
</comment>
<gene>
    <name evidence="3" type="ORF">B9N55_08595</name>
</gene>
<organism evidence="3 4">
    <name type="scientific">Finegoldia magna</name>
    <name type="common">Peptostreptococcus magnus</name>
    <dbReference type="NCBI Taxonomy" id="1260"/>
    <lineage>
        <taxon>Bacteria</taxon>
        <taxon>Bacillati</taxon>
        <taxon>Bacillota</taxon>
        <taxon>Tissierellia</taxon>
        <taxon>Tissierellales</taxon>
        <taxon>Peptoniphilaceae</taxon>
        <taxon>Finegoldia</taxon>
    </lineage>
</organism>
<dbReference type="RefSeq" id="WP_094209008.1">
    <property type="nucleotide sequence ID" value="NZ_NDYE01000018.1"/>
</dbReference>
<dbReference type="Proteomes" id="UP000215546">
    <property type="component" value="Unassembled WGS sequence"/>
</dbReference>
<feature type="region of interest" description="Disordered" evidence="1">
    <location>
        <begin position="25"/>
        <end position="94"/>
    </location>
</feature>
<name>A0A233VG18_FINMA</name>
<evidence type="ECO:0000259" key="2">
    <source>
        <dbReference type="PROSITE" id="PS51781"/>
    </source>
</evidence>
<protein>
    <submittedName>
        <fullName evidence="3">Enterotoxin</fullName>
    </submittedName>
</protein>
<dbReference type="Gene3D" id="2.30.30.40">
    <property type="entry name" value="SH3 Domains"/>
    <property type="match status" value="1"/>
</dbReference>
<proteinExistence type="predicted"/>
<dbReference type="PROSITE" id="PS51257">
    <property type="entry name" value="PROKAR_LIPOPROTEIN"/>
    <property type="match status" value="1"/>
</dbReference>